<dbReference type="Pfam" id="PF07974">
    <property type="entry name" value="EGF_2"/>
    <property type="match status" value="1"/>
</dbReference>
<dbReference type="PROSITE" id="PS00022">
    <property type="entry name" value="EGF_1"/>
    <property type="match status" value="2"/>
</dbReference>
<feature type="repeat" description="RCC1" evidence="4">
    <location>
        <begin position="774"/>
        <end position="833"/>
    </location>
</feature>
<evidence type="ECO:0000256" key="1">
    <source>
        <dbReference type="ARBA" id="ARBA00022737"/>
    </source>
</evidence>
<feature type="chain" id="PRO_5043901521" evidence="6">
    <location>
        <begin position="20"/>
        <end position="959"/>
    </location>
</feature>
<evidence type="ECO:0000313" key="9">
    <source>
        <dbReference type="Proteomes" id="UP001431209"/>
    </source>
</evidence>
<dbReference type="EMBL" id="JAOPGA020000701">
    <property type="protein sequence ID" value="KAL0480892.1"/>
    <property type="molecule type" value="Genomic_DNA"/>
</dbReference>
<evidence type="ECO:0000256" key="2">
    <source>
        <dbReference type="ARBA" id="ARBA00023157"/>
    </source>
</evidence>
<gene>
    <name evidence="8" type="ORF">AKO1_004091</name>
</gene>
<evidence type="ECO:0000256" key="6">
    <source>
        <dbReference type="SAM" id="SignalP"/>
    </source>
</evidence>
<dbReference type="PANTHER" id="PTHR22870">
    <property type="entry name" value="REGULATOR OF CHROMOSOME CONDENSATION"/>
    <property type="match status" value="1"/>
</dbReference>
<organism evidence="8 9">
    <name type="scientific">Acrasis kona</name>
    <dbReference type="NCBI Taxonomy" id="1008807"/>
    <lineage>
        <taxon>Eukaryota</taxon>
        <taxon>Discoba</taxon>
        <taxon>Heterolobosea</taxon>
        <taxon>Tetramitia</taxon>
        <taxon>Eutetramitia</taxon>
        <taxon>Acrasidae</taxon>
        <taxon>Acrasis</taxon>
    </lineage>
</organism>
<dbReference type="AlphaFoldDB" id="A0AAW2YX84"/>
<feature type="disulfide bond" evidence="3">
    <location>
        <begin position="905"/>
        <end position="915"/>
    </location>
</feature>
<dbReference type="PROSITE" id="PS50026">
    <property type="entry name" value="EGF_3"/>
    <property type="match status" value="2"/>
</dbReference>
<keyword evidence="2 3" id="KW-1015">Disulfide bond</keyword>
<feature type="repeat" description="RCC1" evidence="4">
    <location>
        <begin position="604"/>
        <end position="651"/>
    </location>
</feature>
<feature type="repeat" description="RCC1" evidence="4">
    <location>
        <begin position="186"/>
        <end position="242"/>
    </location>
</feature>
<feature type="disulfide bond" evidence="3">
    <location>
        <begin position="924"/>
        <end position="933"/>
    </location>
</feature>
<comment type="caution">
    <text evidence="8">The sequence shown here is derived from an EMBL/GenBank/DDBJ whole genome shotgun (WGS) entry which is preliminary data.</text>
</comment>
<feature type="signal peptide" evidence="6">
    <location>
        <begin position="1"/>
        <end position="19"/>
    </location>
</feature>
<dbReference type="Pfam" id="PF23106">
    <property type="entry name" value="EGF_Teneurin"/>
    <property type="match status" value="1"/>
</dbReference>
<keyword evidence="5" id="KW-1133">Transmembrane helix</keyword>
<proteinExistence type="predicted"/>
<sequence length="959" mass="101478">MTKGLTLLCILVLIASAFGQNRVLYGMGSNSAGQLAQNDPNIPSQLYSQLGGDAISFMCTSIGQLQGTTGVWRVVVINKRGKVYGWGKNSGGSLLGLNNTKTDEELSTPCLIYDLQEEATSLTCGDRHTIIQTASKKVYGFGENDNYQFGQGNTNPLSIATRLSSLDVFAKIWAVGSTTIGLTATNNLYGWGNNYYGQLGTQNQSTSIPIPLKLPNTIDTGGSEYVVQVGGTINYLFYVTNANNLYAAGLDNSYYSLGLNPQAALDYTFKKVSSDVSYISTQGSTSVAISGDKTKVYGWGQNPSACLCMSTTSTYSTPTVIPSLSGQTFKITQVALSLGFDSFGGPIAHGMYVTDSGLVFGCGNNVYNQLGIDAYKNATAWISTTLNTATPIVPTNINSNVATGALGLQLSSAASFLLTSTGSLYGWGAQNNLGVPDKFPSVFQINSTLTGLTADKIYVGDQFSIVYNQPSGKYYIFGENSANLIMSPAALDVFSPIIFSAFNNFNITNFAVGGGNPTTVTTYIETINIFGLANGTLARSQNGFYGMGSNDIGQLAQGTESVAALTPFIGSPIPISGSDFSVNATTILKIDAGVTHAGLLTGSNSLYMWGANTEGQLGLLSLRLRQIMIRVNSFVVDFSLGDQHSVYILKTTSISSGGTVVTYDAYGAGLNMDGQLGIGPLYRTTSFLPVGVINDTKILTNMTMSKVWTGSSTTWIMTSKGLYVMGANDRGQLGLNHNSSVNVPTLHPFFKTNVIQVSGAKFGGKHTMVLLDNGDVYAMGSNDKGQLGLSDRNDRLAPTLVPRSSIKVNGVASTTDVIEVQAGSDHTLMVVGSKPCPNNCFGQGVCNTVTGVCACFAEFLGTSCELYQCPDPLCSLHGYCDTTRGVCVCTPSSVWKGLTCSDRRCRNDCSGRGICLKESGTCSCDKGYTGEGCDIGAAFSNTPAMWTTLLVIFVIFILN</sequence>
<dbReference type="InterPro" id="IPR000742">
    <property type="entry name" value="EGF"/>
</dbReference>
<dbReference type="Proteomes" id="UP001431209">
    <property type="component" value="Unassembled WGS sequence"/>
</dbReference>
<feature type="repeat" description="RCC1" evidence="4">
    <location>
        <begin position="81"/>
        <end position="135"/>
    </location>
</feature>
<name>A0AAW2YX84_9EUKA</name>
<evidence type="ECO:0000256" key="3">
    <source>
        <dbReference type="PROSITE-ProRule" id="PRU00076"/>
    </source>
</evidence>
<keyword evidence="9" id="KW-1185">Reference proteome</keyword>
<dbReference type="Pfam" id="PF00415">
    <property type="entry name" value="RCC1"/>
    <property type="match status" value="4"/>
</dbReference>
<accession>A0AAW2YX84</accession>
<dbReference type="PROSITE" id="PS01186">
    <property type="entry name" value="EGF_2"/>
    <property type="match status" value="1"/>
</dbReference>
<dbReference type="Gene3D" id="2.10.25.10">
    <property type="entry name" value="Laminin"/>
    <property type="match status" value="1"/>
</dbReference>
<dbReference type="InterPro" id="IPR051210">
    <property type="entry name" value="Ub_ligase/GEF_domain"/>
</dbReference>
<keyword evidence="5" id="KW-0472">Membrane</keyword>
<dbReference type="SUPFAM" id="SSF50985">
    <property type="entry name" value="RCC1/BLIP-II"/>
    <property type="match status" value="2"/>
</dbReference>
<dbReference type="PANTHER" id="PTHR22870:SF408">
    <property type="entry name" value="OS09G0560450 PROTEIN"/>
    <property type="match status" value="1"/>
</dbReference>
<evidence type="ECO:0000256" key="4">
    <source>
        <dbReference type="PROSITE-ProRule" id="PRU00235"/>
    </source>
</evidence>
<reference evidence="8 9" key="1">
    <citation type="submission" date="2024-03" db="EMBL/GenBank/DDBJ databases">
        <title>The Acrasis kona genome and developmental transcriptomes reveal deep origins of eukaryotic multicellular pathways.</title>
        <authorList>
            <person name="Sheikh S."/>
            <person name="Fu C.-J."/>
            <person name="Brown M.W."/>
            <person name="Baldauf S.L."/>
        </authorList>
    </citation>
    <scope>NUCLEOTIDE SEQUENCE [LARGE SCALE GENOMIC DNA]</scope>
    <source>
        <strain evidence="8 9">ATCC MYA-3509</strain>
    </source>
</reference>
<dbReference type="InterPro" id="IPR009091">
    <property type="entry name" value="RCC1/BLIP-II"/>
</dbReference>
<keyword evidence="1" id="KW-0677">Repeat</keyword>
<feature type="disulfide bond" evidence="3">
    <location>
        <begin position="855"/>
        <end position="864"/>
    </location>
</feature>
<evidence type="ECO:0000313" key="8">
    <source>
        <dbReference type="EMBL" id="KAL0480892.1"/>
    </source>
</evidence>
<evidence type="ECO:0000256" key="5">
    <source>
        <dbReference type="SAM" id="Phobius"/>
    </source>
</evidence>
<dbReference type="InterPro" id="IPR000408">
    <property type="entry name" value="Reg_chr_condens"/>
</dbReference>
<feature type="domain" description="EGF-like" evidence="7">
    <location>
        <begin position="832"/>
        <end position="865"/>
    </location>
</feature>
<comment type="caution">
    <text evidence="3">Lacks conserved residue(s) required for the propagation of feature annotation.</text>
</comment>
<evidence type="ECO:0000259" key="7">
    <source>
        <dbReference type="PROSITE" id="PS50026"/>
    </source>
</evidence>
<protein>
    <submittedName>
        <fullName evidence="8">Ultraviolet-B receptor</fullName>
    </submittedName>
</protein>
<dbReference type="Gene3D" id="2.130.10.30">
    <property type="entry name" value="Regulator of chromosome condensation 1/beta-lactamase-inhibitor protein II"/>
    <property type="match status" value="3"/>
</dbReference>
<dbReference type="Pfam" id="PF13540">
    <property type="entry name" value="RCC1_2"/>
    <property type="match status" value="1"/>
</dbReference>
<keyword evidence="3" id="KW-0245">EGF-like domain</keyword>
<feature type="domain" description="EGF-like" evidence="7">
    <location>
        <begin position="901"/>
        <end position="934"/>
    </location>
</feature>
<feature type="repeat" description="RCC1" evidence="4">
    <location>
        <begin position="720"/>
        <end position="773"/>
    </location>
</feature>
<keyword evidence="6" id="KW-0732">Signal</keyword>
<feature type="disulfide bond" evidence="3">
    <location>
        <begin position="836"/>
        <end position="846"/>
    </location>
</feature>
<feature type="transmembrane region" description="Helical" evidence="5">
    <location>
        <begin position="938"/>
        <end position="958"/>
    </location>
</feature>
<dbReference type="SMART" id="SM00181">
    <property type="entry name" value="EGF"/>
    <property type="match status" value="2"/>
</dbReference>
<dbReference type="InterPro" id="IPR013111">
    <property type="entry name" value="EGF_extracell"/>
</dbReference>
<keyword evidence="8" id="KW-0675">Receptor</keyword>
<keyword evidence="5" id="KW-0812">Transmembrane</keyword>
<dbReference type="PROSITE" id="PS50012">
    <property type="entry name" value="RCC1_3"/>
    <property type="match status" value="5"/>
</dbReference>